<protein>
    <submittedName>
        <fullName evidence="3">Glycosyltransferase involved in cell wall biosynthesis</fullName>
    </submittedName>
</protein>
<gene>
    <name evidence="3" type="ORF">GGQ63_001708</name>
</gene>
<evidence type="ECO:0000313" key="4">
    <source>
        <dbReference type="Proteomes" id="UP000523821"/>
    </source>
</evidence>
<feature type="region of interest" description="Disordered" evidence="1">
    <location>
        <begin position="169"/>
        <end position="189"/>
    </location>
</feature>
<feature type="domain" description="Glycosyltransferase subfamily 4-like N-terminal" evidence="2">
    <location>
        <begin position="19"/>
        <end position="177"/>
    </location>
</feature>
<reference evidence="3 4" key="1">
    <citation type="submission" date="2020-08" db="EMBL/GenBank/DDBJ databases">
        <title>Genomic Encyclopedia of Type Strains, Phase IV (KMG-IV): sequencing the most valuable type-strain genomes for metagenomic binning, comparative biology and taxonomic classification.</title>
        <authorList>
            <person name="Goeker M."/>
        </authorList>
    </citation>
    <scope>NUCLEOTIDE SEQUENCE [LARGE SCALE GENOMIC DNA]</scope>
    <source>
        <strain evidence="3 4">DSM 16268</strain>
    </source>
</reference>
<comment type="caution">
    <text evidence="3">The sequence shown here is derived from an EMBL/GenBank/DDBJ whole genome shotgun (WGS) entry which is preliminary data.</text>
</comment>
<dbReference type="Pfam" id="PF13692">
    <property type="entry name" value="Glyco_trans_1_4"/>
    <property type="match status" value="1"/>
</dbReference>
<dbReference type="RefSeq" id="WP_183854647.1">
    <property type="nucleotide sequence ID" value="NZ_JACHOO010000003.1"/>
</dbReference>
<dbReference type="InterPro" id="IPR028098">
    <property type="entry name" value="Glyco_trans_4-like_N"/>
</dbReference>
<dbReference type="Proteomes" id="UP000523821">
    <property type="component" value="Unassembled WGS sequence"/>
</dbReference>
<accession>A0A7W9FLA6</accession>
<organism evidence="3 4">
    <name type="scientific">Prosthecomicrobium pneumaticum</name>
    <dbReference type="NCBI Taxonomy" id="81895"/>
    <lineage>
        <taxon>Bacteria</taxon>
        <taxon>Pseudomonadati</taxon>
        <taxon>Pseudomonadota</taxon>
        <taxon>Alphaproteobacteria</taxon>
        <taxon>Hyphomicrobiales</taxon>
        <taxon>Kaistiaceae</taxon>
        <taxon>Prosthecomicrobium</taxon>
    </lineage>
</organism>
<proteinExistence type="predicted"/>
<dbReference type="SUPFAM" id="SSF53756">
    <property type="entry name" value="UDP-Glycosyltransferase/glycogen phosphorylase"/>
    <property type="match status" value="1"/>
</dbReference>
<dbReference type="AlphaFoldDB" id="A0A7W9FLA6"/>
<dbReference type="Gene3D" id="3.40.50.2000">
    <property type="entry name" value="Glycogen Phosphorylase B"/>
    <property type="match status" value="2"/>
</dbReference>
<dbReference type="PANTHER" id="PTHR45947:SF3">
    <property type="entry name" value="SULFOQUINOVOSYL TRANSFERASE SQD2"/>
    <property type="match status" value="1"/>
</dbReference>
<sequence length="402" mass="42626">MNARLRVLLVLPSVTAEGGGVTEAARRLALGLAGRPEIALAVVAPRDGGAFDPADWPGVPIRTFRYVGSSRYRFSPGLIRHLLAVQADLLHLHGLWTAPGLAVFLAARLRRLPHIVTPHGMLEPFILRRSRRAKALVGGLYQTALLRRASAVQVTTDVEGGQLADASGRRSRHVIPNAAPEPAERPGPVPDGWPPEVWLPEVWLPDLAARRIYLFLGRLHEKKGCAELCDAWDAVCLDAGFARRAALVVCGWPDGPGDVPARVAALGLRHGNALFVGPRFGAEKAALLARAHFLVLPSKSEGMPMTVLEAWAAGTPVLMTEACRLPEGFAAGAALRIGEDAPAIAEGLRVADRLSTEERAAMAAAGRALVAARFSAAAVAASIAALYRAVADRARMPAENAS</sequence>
<evidence type="ECO:0000256" key="1">
    <source>
        <dbReference type="SAM" id="MobiDB-lite"/>
    </source>
</evidence>
<evidence type="ECO:0000313" key="3">
    <source>
        <dbReference type="EMBL" id="MBB5752654.1"/>
    </source>
</evidence>
<name>A0A7W9FLA6_9HYPH</name>
<keyword evidence="4" id="KW-1185">Reference proteome</keyword>
<dbReference type="PANTHER" id="PTHR45947">
    <property type="entry name" value="SULFOQUINOVOSYL TRANSFERASE SQD2"/>
    <property type="match status" value="1"/>
</dbReference>
<dbReference type="GO" id="GO:0016758">
    <property type="term" value="F:hexosyltransferase activity"/>
    <property type="evidence" value="ECO:0007669"/>
    <property type="project" value="TreeGrafter"/>
</dbReference>
<dbReference type="EMBL" id="JACHOO010000003">
    <property type="protein sequence ID" value="MBB5752654.1"/>
    <property type="molecule type" value="Genomic_DNA"/>
</dbReference>
<dbReference type="InterPro" id="IPR050194">
    <property type="entry name" value="Glycosyltransferase_grp1"/>
</dbReference>
<evidence type="ECO:0000259" key="2">
    <source>
        <dbReference type="Pfam" id="PF13579"/>
    </source>
</evidence>
<dbReference type="Pfam" id="PF13579">
    <property type="entry name" value="Glyco_trans_4_4"/>
    <property type="match status" value="1"/>
</dbReference>
<keyword evidence="3" id="KW-0808">Transferase</keyword>